<feature type="transmembrane region" description="Helical" evidence="1">
    <location>
        <begin position="47"/>
        <end position="64"/>
    </location>
</feature>
<dbReference type="EMBL" id="CP002405">
    <property type="protein sequence ID" value="ADU24405.1"/>
    <property type="molecule type" value="Genomic_DNA"/>
</dbReference>
<protein>
    <submittedName>
        <fullName evidence="2">Uncharacterized protein</fullName>
    </submittedName>
</protein>
<dbReference type="RefSeq" id="WP_013483942.1">
    <property type="nucleotide sequence ID" value="NC_014825.1"/>
</dbReference>
<keyword evidence="1" id="KW-1133">Transmembrane helix</keyword>
<proteinExistence type="predicted"/>
<dbReference type="OrthoDB" id="1815999at2"/>
<sequence>MKELLSNVWVKRAVGVFNLVYFAVICMLTGATFLYDLEFTEGQEQSFFTLYVAASVIFLVLMIYSRDVIVTKIMSMVLPLVVFLLMLFNMYDWILIIPPLVMALVMFFVAGTHETAKVVMGTIYLLMYVLGLVVFFVFRLLFGGTSTYTELNANLDRNSDVYKFYSSEFTKICDVTRDDNVLSPNGKYRIIIYDVQNSDKGGVNICVVPHGQDKELRFFTLKQKGIKKTISNKGIRGVVPDVGWSVDEDGTLVVLYRLSPTSEQKKTSVTVMPDKQYLEFLGIR</sequence>
<evidence type="ECO:0000256" key="1">
    <source>
        <dbReference type="SAM" id="Phobius"/>
    </source>
</evidence>
<dbReference type="KEGG" id="ral:Rumal_3982"/>
<keyword evidence="1" id="KW-0812">Transmembrane</keyword>
<geneLocation type="plasmid" evidence="2 3">
    <name>pRUMAL02</name>
</geneLocation>
<evidence type="ECO:0000313" key="3">
    <source>
        <dbReference type="Proteomes" id="UP000006919"/>
    </source>
</evidence>
<keyword evidence="2" id="KW-0614">Plasmid</keyword>
<reference evidence="3" key="1">
    <citation type="journal article" date="2011" name="J. Bacteriol.">
        <title>Complete genome of the cellulolytic ruminal bacterium Ruminococcus albus 7.</title>
        <authorList>
            <person name="Suen G."/>
            <person name="Stevenson D.M."/>
            <person name="Bruce D.C."/>
            <person name="Chertkov O."/>
            <person name="Copeland A."/>
            <person name="Cheng J.F."/>
            <person name="Detter C."/>
            <person name="Detter J.C."/>
            <person name="Goodwin L.A."/>
            <person name="Han C.S."/>
            <person name="Hauser L.J."/>
            <person name="Ivanova N.N."/>
            <person name="Kyrpides N.C."/>
            <person name="Land M.L."/>
            <person name="Lapidus A."/>
            <person name="Lucas S."/>
            <person name="Ovchinnikova G."/>
            <person name="Pitluck S."/>
            <person name="Tapia R."/>
            <person name="Woyke T."/>
            <person name="Boyum J."/>
            <person name="Mead D."/>
            <person name="Weimer P.J."/>
        </authorList>
    </citation>
    <scope>NUCLEOTIDE SEQUENCE [LARGE SCALE GENOMIC DNA]</scope>
    <source>
        <strain evidence="3">ATCC 27210 / DSM 20455 / JCM 14654 / NCDO 2250 / 7</strain>
        <plasmid evidence="3">pRUMAL02</plasmid>
    </source>
</reference>
<accession>E6UL59</accession>
<dbReference type="HOGENOM" id="CLU_983126_0_0_9"/>
<gene>
    <name evidence="2" type="ordered locus">Rumal_3982</name>
</gene>
<evidence type="ECO:0000313" key="2">
    <source>
        <dbReference type="EMBL" id="ADU24405.1"/>
    </source>
</evidence>
<feature type="transmembrane region" description="Helical" evidence="1">
    <location>
        <begin position="93"/>
        <end position="111"/>
    </location>
</feature>
<name>E6UL59_RUMA7</name>
<feature type="transmembrane region" description="Helical" evidence="1">
    <location>
        <begin position="12"/>
        <end position="35"/>
    </location>
</feature>
<keyword evidence="1" id="KW-0472">Membrane</keyword>
<organism evidence="2 3">
    <name type="scientific">Ruminococcus albus (strain ATCC 27210 / DSM 20455 / JCM 14654 / NCDO 2250 / 7)</name>
    <dbReference type="NCBI Taxonomy" id="697329"/>
    <lineage>
        <taxon>Bacteria</taxon>
        <taxon>Bacillati</taxon>
        <taxon>Bacillota</taxon>
        <taxon>Clostridia</taxon>
        <taxon>Eubacteriales</taxon>
        <taxon>Oscillospiraceae</taxon>
        <taxon>Ruminococcus</taxon>
    </lineage>
</organism>
<feature type="transmembrane region" description="Helical" evidence="1">
    <location>
        <begin position="123"/>
        <end position="142"/>
    </location>
</feature>
<dbReference type="Proteomes" id="UP000006919">
    <property type="component" value="Plasmid pRUMAL02"/>
</dbReference>
<dbReference type="AlphaFoldDB" id="E6UL59"/>